<proteinExistence type="predicted"/>
<keyword evidence="3" id="KW-1185">Reference proteome</keyword>
<protein>
    <submittedName>
        <fullName evidence="2">YozQ family protein</fullName>
    </submittedName>
</protein>
<dbReference type="Pfam" id="PF13217">
    <property type="entry name" value="DUF4025"/>
    <property type="match status" value="1"/>
</dbReference>
<accession>A0ABW5BX14</accession>
<feature type="region of interest" description="Disordered" evidence="1">
    <location>
        <begin position="36"/>
        <end position="73"/>
    </location>
</feature>
<comment type="caution">
    <text evidence="2">The sequence shown here is derived from an EMBL/GenBank/DDBJ whole genome shotgun (WGS) entry which is preliminary data.</text>
</comment>
<dbReference type="RefSeq" id="WP_247343402.1">
    <property type="nucleotide sequence ID" value="NZ_CP095550.1"/>
</dbReference>
<sequence>MAVNKANENTKDLAGKIYDVKDYQATDTLSAGIATTHEQASDASMEGEIHPVIDDVNGKDVEVKKEGYEKESR</sequence>
<evidence type="ECO:0000256" key="1">
    <source>
        <dbReference type="SAM" id="MobiDB-lite"/>
    </source>
</evidence>
<feature type="compositionally biased region" description="Basic and acidic residues" evidence="1">
    <location>
        <begin position="47"/>
        <end position="73"/>
    </location>
</feature>
<dbReference type="Proteomes" id="UP001597318">
    <property type="component" value="Unassembled WGS sequence"/>
</dbReference>
<organism evidence="2 3">
    <name type="scientific">Metabacillus endolithicus</name>
    <dbReference type="NCBI Taxonomy" id="1535204"/>
    <lineage>
        <taxon>Bacteria</taxon>
        <taxon>Bacillati</taxon>
        <taxon>Bacillota</taxon>
        <taxon>Bacilli</taxon>
        <taxon>Bacillales</taxon>
        <taxon>Bacillaceae</taxon>
        <taxon>Metabacillus</taxon>
    </lineage>
</organism>
<dbReference type="InterPro" id="IPR025100">
    <property type="entry name" value="DUF4025"/>
</dbReference>
<evidence type="ECO:0000313" key="2">
    <source>
        <dbReference type="EMBL" id="MFD2214592.1"/>
    </source>
</evidence>
<evidence type="ECO:0000313" key="3">
    <source>
        <dbReference type="Proteomes" id="UP001597318"/>
    </source>
</evidence>
<reference evidence="3" key="1">
    <citation type="journal article" date="2019" name="Int. J. Syst. Evol. Microbiol.">
        <title>The Global Catalogue of Microorganisms (GCM) 10K type strain sequencing project: providing services to taxonomists for standard genome sequencing and annotation.</title>
        <authorList>
            <consortium name="The Broad Institute Genomics Platform"/>
            <consortium name="The Broad Institute Genome Sequencing Center for Infectious Disease"/>
            <person name="Wu L."/>
            <person name="Ma J."/>
        </authorList>
    </citation>
    <scope>NUCLEOTIDE SEQUENCE [LARGE SCALE GENOMIC DNA]</scope>
    <source>
        <strain evidence="3">CGMCC 1.15474</strain>
    </source>
</reference>
<name>A0ABW5BX14_9BACI</name>
<gene>
    <name evidence="2" type="ORF">ACFSKK_12945</name>
</gene>
<dbReference type="EMBL" id="JBHUIK010000002">
    <property type="protein sequence ID" value="MFD2214592.1"/>
    <property type="molecule type" value="Genomic_DNA"/>
</dbReference>